<gene>
    <name evidence="2" type="ORF">AVDCRST_MAG40-2226</name>
</gene>
<evidence type="ECO:0000313" key="2">
    <source>
        <dbReference type="EMBL" id="CAA9337294.1"/>
    </source>
</evidence>
<feature type="non-terminal residue" evidence="2">
    <location>
        <position position="1"/>
    </location>
</feature>
<feature type="compositionally biased region" description="Basic residues" evidence="1">
    <location>
        <begin position="23"/>
        <end position="32"/>
    </location>
</feature>
<feature type="region of interest" description="Disordered" evidence="1">
    <location>
        <begin position="1"/>
        <end position="227"/>
    </location>
</feature>
<sequence length="251" mass="27246">ELRRPLPAAPRRELAQPIVRHGDARRRVRRPRAPGAALSHRGRRRVRGRADVAREGRGAARLRRARAALRHRQHQPRGVDGPGAPGAGAGAAPGALLALRGGRGGALRAERGGQPLGARRGHGRELRRLLRGHRLLPPPRLLRRAHRDERLLRPGPQLPARPQRRQRLLQQPGVVRAPPGRRGARDAPPPRADRDRHRPGRVGGAAPLARALRAAAPQGDPPPLRPVGPRRLARLALVAADAAVLPRLDVV</sequence>
<feature type="compositionally biased region" description="Low complexity" evidence="1">
    <location>
        <begin position="168"/>
        <end position="181"/>
    </location>
</feature>
<feature type="compositionally biased region" description="Gly residues" evidence="1">
    <location>
        <begin position="80"/>
        <end position="91"/>
    </location>
</feature>
<dbReference type="AlphaFoldDB" id="A0A6J4LNR0"/>
<feature type="compositionally biased region" description="Basic and acidic residues" evidence="1">
    <location>
        <begin position="48"/>
        <end position="58"/>
    </location>
</feature>
<feature type="compositionally biased region" description="Basic residues" evidence="1">
    <location>
        <begin position="60"/>
        <end position="75"/>
    </location>
</feature>
<feature type="non-terminal residue" evidence="2">
    <location>
        <position position="251"/>
    </location>
</feature>
<reference evidence="2" key="1">
    <citation type="submission" date="2020-02" db="EMBL/GenBank/DDBJ databases">
        <authorList>
            <person name="Meier V. D."/>
        </authorList>
    </citation>
    <scope>NUCLEOTIDE SEQUENCE</scope>
    <source>
        <strain evidence="2">AVDCRST_MAG40</strain>
    </source>
</reference>
<protein>
    <submittedName>
        <fullName evidence="2">Uncharacterized protein</fullName>
    </submittedName>
</protein>
<dbReference type="EMBL" id="CADCTX010000651">
    <property type="protein sequence ID" value="CAA9337294.1"/>
    <property type="molecule type" value="Genomic_DNA"/>
</dbReference>
<name>A0A6J4LNR0_9BACT</name>
<proteinExistence type="predicted"/>
<feature type="compositionally biased region" description="Low complexity" evidence="1">
    <location>
        <begin position="205"/>
        <end position="217"/>
    </location>
</feature>
<organism evidence="2">
    <name type="scientific">uncultured Gemmatimonadaceae bacterium</name>
    <dbReference type="NCBI Taxonomy" id="246130"/>
    <lineage>
        <taxon>Bacteria</taxon>
        <taxon>Pseudomonadati</taxon>
        <taxon>Gemmatimonadota</taxon>
        <taxon>Gemmatimonadia</taxon>
        <taxon>Gemmatimonadales</taxon>
        <taxon>Gemmatimonadaceae</taxon>
        <taxon>environmental samples</taxon>
    </lineage>
</organism>
<evidence type="ECO:0000256" key="1">
    <source>
        <dbReference type="SAM" id="MobiDB-lite"/>
    </source>
</evidence>
<accession>A0A6J4LNR0</accession>